<evidence type="ECO:0000259" key="2">
    <source>
        <dbReference type="Pfam" id="PF07687"/>
    </source>
</evidence>
<sequence>MTIEGTDRRRVLKMFGLSATATTAAIAAADPVLAATLGYDERVGFDPVGYRAAAGLATSTPAKETALAWVAANSAALTGLSDRIWDFAELSLREWKSSLATAELLGRHGFRISWGAAGLPAAFVATYGSGGPVLGFNAEYDALPGLSQRRGVGQHDPLDYHYDAYGPTIGSGHGDAHNTLGAASVGAAIAVSKAIAAHGHRATVKVFGSTGEEQLVGKPYAVKAGVYDGLDAYLDWHPLNATTATWNTTSALISATFTFLGAAGHGGAPLGNKSGLDGALMLATMAEYLREKNVGPAGRFHYAIVNGGGAPNVTPDTCAIWFFVREGSPARARVLYDKIATAARAAAAASQTRLLHKFHTATWNSLGNRAGAELAHDNMRQIGPPQFTDADQALARQLQGALGKPQVGLPTTVAPLSPPASAFLGGPSTDSADVSWRTPTVFVLTAAFPPGVPHHNWAVTASAGSGIGHAATVASAKYLAATAIDLITQPDRLAALKDEFTARTEGAGWASLIPDGAQPPVYEPPASFLTATGQSWPPPGLTWPVERVVAHEQLGTLGPDLPPVT</sequence>
<dbReference type="Proteomes" id="UP001523216">
    <property type="component" value="Unassembled WGS sequence"/>
</dbReference>
<evidence type="ECO:0000256" key="1">
    <source>
        <dbReference type="SAM" id="SignalP"/>
    </source>
</evidence>
<keyword evidence="1" id="KW-0732">Signal</keyword>
<dbReference type="InterPro" id="IPR036264">
    <property type="entry name" value="Bact_exopeptidase_dim_dom"/>
</dbReference>
<dbReference type="Pfam" id="PF07687">
    <property type="entry name" value="M20_dimer"/>
    <property type="match status" value="1"/>
</dbReference>
<reference evidence="3 4" key="1">
    <citation type="submission" date="2022-06" db="EMBL/GenBank/DDBJ databases">
        <title>Actinoplanes abujensis sp. nov., isolated from Nigerian arid soil.</title>
        <authorList>
            <person name="Ding P."/>
        </authorList>
    </citation>
    <scope>NUCLEOTIDE SEQUENCE [LARGE SCALE GENOMIC DNA]</scope>
    <source>
        <strain evidence="4">TRM88002</strain>
    </source>
</reference>
<accession>A0ABT0YDY2</accession>
<dbReference type="RefSeq" id="WP_251804018.1">
    <property type="nucleotide sequence ID" value="NZ_JAMQOL010000074.1"/>
</dbReference>
<organism evidence="3 4">
    <name type="scientific">Paractinoplanes hotanensis</name>
    <dbReference type="NCBI Taxonomy" id="2906497"/>
    <lineage>
        <taxon>Bacteria</taxon>
        <taxon>Bacillati</taxon>
        <taxon>Actinomycetota</taxon>
        <taxon>Actinomycetes</taxon>
        <taxon>Micromonosporales</taxon>
        <taxon>Micromonosporaceae</taxon>
        <taxon>Paractinoplanes</taxon>
    </lineage>
</organism>
<dbReference type="SUPFAM" id="SSF53187">
    <property type="entry name" value="Zn-dependent exopeptidases"/>
    <property type="match status" value="1"/>
</dbReference>
<dbReference type="SUPFAM" id="SSF55031">
    <property type="entry name" value="Bacterial exopeptidase dimerisation domain"/>
    <property type="match status" value="1"/>
</dbReference>
<dbReference type="PROSITE" id="PS51318">
    <property type="entry name" value="TAT"/>
    <property type="match status" value="1"/>
</dbReference>
<dbReference type="InterPro" id="IPR011650">
    <property type="entry name" value="Peptidase_M20_dimer"/>
</dbReference>
<dbReference type="InterPro" id="IPR052030">
    <property type="entry name" value="Peptidase_M20/M20A_hydrolases"/>
</dbReference>
<feature type="chain" id="PRO_5047293212" evidence="1">
    <location>
        <begin position="35"/>
        <end position="565"/>
    </location>
</feature>
<dbReference type="InterPro" id="IPR006311">
    <property type="entry name" value="TAT_signal"/>
</dbReference>
<name>A0ABT0YDY2_9ACTN</name>
<keyword evidence="4" id="KW-1185">Reference proteome</keyword>
<comment type="caution">
    <text evidence="3">The sequence shown here is derived from an EMBL/GenBank/DDBJ whole genome shotgun (WGS) entry which is preliminary data.</text>
</comment>
<feature type="domain" description="Peptidase M20 dimerisation" evidence="2">
    <location>
        <begin position="251"/>
        <end position="347"/>
    </location>
</feature>
<dbReference type="PANTHER" id="PTHR30575:SF0">
    <property type="entry name" value="XAA-ARG DIPEPTIDASE"/>
    <property type="match status" value="1"/>
</dbReference>
<evidence type="ECO:0000313" key="4">
    <source>
        <dbReference type="Proteomes" id="UP001523216"/>
    </source>
</evidence>
<feature type="signal peptide" evidence="1">
    <location>
        <begin position="1"/>
        <end position="34"/>
    </location>
</feature>
<dbReference type="Gene3D" id="3.40.630.10">
    <property type="entry name" value="Zn peptidases"/>
    <property type="match status" value="2"/>
</dbReference>
<protein>
    <submittedName>
        <fullName evidence="3">Peptidase dimerization domain-containing protein</fullName>
    </submittedName>
</protein>
<dbReference type="EMBL" id="JAMQOL010000074">
    <property type="protein sequence ID" value="MCM4084265.1"/>
    <property type="molecule type" value="Genomic_DNA"/>
</dbReference>
<dbReference type="PANTHER" id="PTHR30575">
    <property type="entry name" value="PEPTIDASE M20"/>
    <property type="match status" value="1"/>
</dbReference>
<evidence type="ECO:0000313" key="3">
    <source>
        <dbReference type="EMBL" id="MCM4084265.1"/>
    </source>
</evidence>
<proteinExistence type="predicted"/>
<gene>
    <name evidence="3" type="ORF">LXN57_42710</name>
</gene>